<dbReference type="AlphaFoldDB" id="A0A0F9E162"/>
<feature type="transmembrane region" description="Helical" evidence="1">
    <location>
        <begin position="6"/>
        <end position="27"/>
    </location>
</feature>
<keyword evidence="1" id="KW-0812">Transmembrane</keyword>
<gene>
    <name evidence="2" type="ORF">LCGC14_2131910</name>
</gene>
<protein>
    <submittedName>
        <fullName evidence="2">Uncharacterized protein</fullName>
    </submittedName>
</protein>
<accession>A0A0F9E162</accession>
<evidence type="ECO:0000256" key="1">
    <source>
        <dbReference type="SAM" id="Phobius"/>
    </source>
</evidence>
<comment type="caution">
    <text evidence="2">The sequence shown here is derived from an EMBL/GenBank/DDBJ whole genome shotgun (WGS) entry which is preliminary data.</text>
</comment>
<keyword evidence="1" id="KW-0472">Membrane</keyword>
<reference evidence="2" key="1">
    <citation type="journal article" date="2015" name="Nature">
        <title>Complex archaea that bridge the gap between prokaryotes and eukaryotes.</title>
        <authorList>
            <person name="Spang A."/>
            <person name="Saw J.H."/>
            <person name="Jorgensen S.L."/>
            <person name="Zaremba-Niedzwiedzka K."/>
            <person name="Martijn J."/>
            <person name="Lind A.E."/>
            <person name="van Eijk R."/>
            <person name="Schleper C."/>
            <person name="Guy L."/>
            <person name="Ettema T.J."/>
        </authorList>
    </citation>
    <scope>NUCLEOTIDE SEQUENCE</scope>
</reference>
<dbReference type="EMBL" id="LAZR01026765">
    <property type="protein sequence ID" value="KKL67743.1"/>
    <property type="molecule type" value="Genomic_DNA"/>
</dbReference>
<keyword evidence="1" id="KW-1133">Transmembrane helix</keyword>
<sequence length="85" mass="10095">MGGLEQLGDVFWDILKIILGLFITYLWNELNAAKKKLNELDKNSVTHEKHDKDVDLLHKIYREQDARLEKKFDRVDDRLLTKVDK</sequence>
<proteinExistence type="predicted"/>
<evidence type="ECO:0000313" key="2">
    <source>
        <dbReference type="EMBL" id="KKL67743.1"/>
    </source>
</evidence>
<organism evidence="2">
    <name type="scientific">marine sediment metagenome</name>
    <dbReference type="NCBI Taxonomy" id="412755"/>
    <lineage>
        <taxon>unclassified sequences</taxon>
        <taxon>metagenomes</taxon>
        <taxon>ecological metagenomes</taxon>
    </lineage>
</organism>
<name>A0A0F9E162_9ZZZZ</name>